<protein>
    <submittedName>
        <fullName evidence="1">Uncharacterized protein</fullName>
    </submittedName>
</protein>
<gene>
    <name evidence="1" type="ORF">SDC9_146736</name>
</gene>
<proteinExistence type="predicted"/>
<dbReference type="EMBL" id="VSSQ01045629">
    <property type="protein sequence ID" value="MPM99544.1"/>
    <property type="molecule type" value="Genomic_DNA"/>
</dbReference>
<evidence type="ECO:0000313" key="1">
    <source>
        <dbReference type="EMBL" id="MPM99544.1"/>
    </source>
</evidence>
<name>A0A645EBX1_9ZZZZ</name>
<dbReference type="AlphaFoldDB" id="A0A645EBX1"/>
<organism evidence="1">
    <name type="scientific">bioreactor metagenome</name>
    <dbReference type="NCBI Taxonomy" id="1076179"/>
    <lineage>
        <taxon>unclassified sequences</taxon>
        <taxon>metagenomes</taxon>
        <taxon>ecological metagenomes</taxon>
    </lineage>
</organism>
<comment type="caution">
    <text evidence="1">The sequence shown here is derived from an EMBL/GenBank/DDBJ whole genome shotgun (WGS) entry which is preliminary data.</text>
</comment>
<sequence length="208" mass="23691">MGIIFTVRIAEIQLVIKIITEVEVIMFTSGNRIIITYRTPARRVGNIVDIANLVITIAETKFAYLRIKGMTLLTVIAKGRFDVVFPLAFGYDIDHTTRCFRTIQNGTAATHDFHPFNQIRRDILQIISAVLIQRDPIYQDQGTFFHTTDNNFAVHRTLRSSLCALRLKIQPSAKLECLLNISTACSHQFIMRQNLDSCSRIQIMCLDS</sequence>
<accession>A0A645EBX1</accession>
<reference evidence="1" key="1">
    <citation type="submission" date="2019-08" db="EMBL/GenBank/DDBJ databases">
        <authorList>
            <person name="Kucharzyk K."/>
            <person name="Murdoch R.W."/>
            <person name="Higgins S."/>
            <person name="Loffler F."/>
        </authorList>
    </citation>
    <scope>NUCLEOTIDE SEQUENCE</scope>
</reference>